<keyword evidence="2" id="KW-0285">Flavoprotein</keyword>
<proteinExistence type="predicted"/>
<evidence type="ECO:0000256" key="3">
    <source>
        <dbReference type="ARBA" id="ARBA00022827"/>
    </source>
</evidence>
<evidence type="ECO:0000259" key="7">
    <source>
        <dbReference type="Pfam" id="PF01494"/>
    </source>
</evidence>
<dbReference type="VEuPathDB" id="FungiDB:AB675_3148"/>
<evidence type="ECO:0000313" key="8">
    <source>
        <dbReference type="EMBL" id="KPI37948.1"/>
    </source>
</evidence>
<keyword evidence="4" id="KW-0560">Oxidoreductase</keyword>
<evidence type="ECO:0000256" key="1">
    <source>
        <dbReference type="ARBA" id="ARBA00001974"/>
    </source>
</evidence>
<feature type="compositionally biased region" description="Polar residues" evidence="6">
    <location>
        <begin position="154"/>
        <end position="163"/>
    </location>
</feature>
<sequence length="441" mass="48451">MDHSRLPVLIIGTGPSALLLAHSLLRFSIPFRLFEKDLSLNHRTQGYRFRVTGRGVTSCRDNLSPEHFALLRASCADQQTAGVKRIDALTGNLLPMGMSKPSTPLAKDEEPLVAERTTMRRVLYNGLAKYTTFGKQLVSYQEDRQSDGSESDSNRSVSSATSSGGRGITVRFADGDTVRGALLVGADGAFSRVRAQLLPDTKLLDSSMRMAFGRTHLTPELETAMGSDDYKKLTEGTCLFNSPSKMFFMCESMRFGQRESARSMDADTAAAIPSDYVYWALALRSEQDEAQGIDWRGMSAEQTAELTHKLTENWNNSMRQLIVLQDKKHTMPLLSGVMPLPLTRWRHAAEPEDSPLVTLIGDAAHAMPPTAGVGATSALTDAAILGEALDKHGLTVHALEDYEKQMFDYGAKAIEGGCKNGKIFMPGLRDMSEMEAMEKTW</sequence>
<protein>
    <recommendedName>
        <fullName evidence="7">FAD-binding domain-containing protein</fullName>
    </recommendedName>
</protein>
<dbReference type="GeneID" id="28735055"/>
<dbReference type="Pfam" id="PF01494">
    <property type="entry name" value="FAD_binding_3"/>
    <property type="match status" value="1"/>
</dbReference>
<dbReference type="RefSeq" id="XP_017997911.1">
    <property type="nucleotide sequence ID" value="XM_018143175.1"/>
</dbReference>
<dbReference type="PANTHER" id="PTHR47178:SF5">
    <property type="entry name" value="FAD-BINDING DOMAIN-CONTAINING PROTEIN"/>
    <property type="match status" value="1"/>
</dbReference>
<reference evidence="8 9" key="1">
    <citation type="submission" date="2015-06" db="EMBL/GenBank/DDBJ databases">
        <title>Draft genome of the ant-associated black yeast Phialophora attae CBS 131958.</title>
        <authorList>
            <person name="Moreno L.F."/>
            <person name="Stielow B.J."/>
            <person name="de Hoog S."/>
            <person name="Vicente V.A."/>
            <person name="Weiss V.A."/>
            <person name="de Vries M."/>
            <person name="Cruz L.M."/>
            <person name="Souza E.M."/>
        </authorList>
    </citation>
    <scope>NUCLEOTIDE SEQUENCE [LARGE SCALE GENOMIC DNA]</scope>
    <source>
        <strain evidence="8 9">CBS 131958</strain>
    </source>
</reference>
<keyword evidence="9" id="KW-1185">Reference proteome</keyword>
<accession>A0A0N0NKE7</accession>
<organism evidence="8 9">
    <name type="scientific">Cyphellophora attinorum</name>
    <dbReference type="NCBI Taxonomy" id="1664694"/>
    <lineage>
        <taxon>Eukaryota</taxon>
        <taxon>Fungi</taxon>
        <taxon>Dikarya</taxon>
        <taxon>Ascomycota</taxon>
        <taxon>Pezizomycotina</taxon>
        <taxon>Eurotiomycetes</taxon>
        <taxon>Chaetothyriomycetidae</taxon>
        <taxon>Chaetothyriales</taxon>
        <taxon>Cyphellophoraceae</taxon>
        <taxon>Cyphellophora</taxon>
    </lineage>
</organism>
<comment type="caution">
    <text evidence="8">The sequence shown here is derived from an EMBL/GenBank/DDBJ whole genome shotgun (WGS) entry which is preliminary data.</text>
</comment>
<dbReference type="Proteomes" id="UP000038010">
    <property type="component" value="Unassembled WGS sequence"/>
</dbReference>
<dbReference type="GO" id="GO:0071949">
    <property type="term" value="F:FAD binding"/>
    <property type="evidence" value="ECO:0007669"/>
    <property type="project" value="InterPro"/>
</dbReference>
<keyword evidence="3" id="KW-0274">FAD</keyword>
<keyword evidence="5" id="KW-0503">Monooxygenase</keyword>
<dbReference type="InterPro" id="IPR002938">
    <property type="entry name" value="FAD-bd"/>
</dbReference>
<dbReference type="PRINTS" id="PR00420">
    <property type="entry name" value="RNGMNOXGNASE"/>
</dbReference>
<dbReference type="EMBL" id="LFJN01000021">
    <property type="protein sequence ID" value="KPI37948.1"/>
    <property type="molecule type" value="Genomic_DNA"/>
</dbReference>
<comment type="cofactor">
    <cofactor evidence="1">
        <name>FAD</name>
        <dbReference type="ChEBI" id="CHEBI:57692"/>
    </cofactor>
</comment>
<evidence type="ECO:0000256" key="4">
    <source>
        <dbReference type="ARBA" id="ARBA00023002"/>
    </source>
</evidence>
<evidence type="ECO:0000313" key="9">
    <source>
        <dbReference type="Proteomes" id="UP000038010"/>
    </source>
</evidence>
<evidence type="ECO:0000256" key="6">
    <source>
        <dbReference type="SAM" id="MobiDB-lite"/>
    </source>
</evidence>
<gene>
    <name evidence="8" type="ORF">AB675_3148</name>
</gene>
<feature type="domain" description="FAD-binding" evidence="7">
    <location>
        <begin position="357"/>
        <end position="390"/>
    </location>
</feature>
<dbReference type="InterPro" id="IPR036188">
    <property type="entry name" value="FAD/NAD-bd_sf"/>
</dbReference>
<dbReference type="Gene3D" id="3.50.50.60">
    <property type="entry name" value="FAD/NAD(P)-binding domain"/>
    <property type="match status" value="1"/>
</dbReference>
<dbReference type="PANTHER" id="PTHR47178">
    <property type="entry name" value="MONOOXYGENASE, FAD-BINDING"/>
    <property type="match status" value="1"/>
</dbReference>
<evidence type="ECO:0000256" key="2">
    <source>
        <dbReference type="ARBA" id="ARBA00022630"/>
    </source>
</evidence>
<evidence type="ECO:0000256" key="5">
    <source>
        <dbReference type="ARBA" id="ARBA00023033"/>
    </source>
</evidence>
<dbReference type="AlphaFoldDB" id="A0A0N0NKE7"/>
<dbReference type="GO" id="GO:0004497">
    <property type="term" value="F:monooxygenase activity"/>
    <property type="evidence" value="ECO:0007669"/>
    <property type="project" value="UniProtKB-KW"/>
</dbReference>
<dbReference type="STRING" id="1664694.A0A0N0NKE7"/>
<dbReference type="OrthoDB" id="47494at2759"/>
<feature type="region of interest" description="Disordered" evidence="6">
    <location>
        <begin position="141"/>
        <end position="164"/>
    </location>
</feature>
<name>A0A0N0NKE7_9EURO</name>
<dbReference type="SUPFAM" id="SSF51905">
    <property type="entry name" value="FAD/NAD(P)-binding domain"/>
    <property type="match status" value="1"/>
</dbReference>